<evidence type="ECO:0000313" key="1">
    <source>
        <dbReference type="EMBL" id="OIQ74413.1"/>
    </source>
</evidence>
<proteinExistence type="predicted"/>
<sequence length="99" mass="10043">MVGAPRVMTEMNSTLKLTANARLPQTAISPLAKPSRGISTICTGGHHRLALTSANAKVLATLANTSSISFTRVGAGLSAKHTVSAPLPNAMAGPRPAIA</sequence>
<comment type="caution">
    <text evidence="1">The sequence shown here is derived from an EMBL/GenBank/DDBJ whole genome shotgun (WGS) entry which is preliminary data.</text>
</comment>
<accession>A0A1J5QEL0</accession>
<reference evidence="1" key="1">
    <citation type="submission" date="2016-10" db="EMBL/GenBank/DDBJ databases">
        <title>Sequence of Gallionella enrichment culture.</title>
        <authorList>
            <person name="Poehlein A."/>
            <person name="Muehling M."/>
            <person name="Daniel R."/>
        </authorList>
    </citation>
    <scope>NUCLEOTIDE SEQUENCE</scope>
</reference>
<name>A0A1J5QEL0_9ZZZZ</name>
<dbReference type="EMBL" id="MLJW01002518">
    <property type="protein sequence ID" value="OIQ74413.1"/>
    <property type="molecule type" value="Genomic_DNA"/>
</dbReference>
<gene>
    <name evidence="1" type="ORF">GALL_439380</name>
</gene>
<organism evidence="1">
    <name type="scientific">mine drainage metagenome</name>
    <dbReference type="NCBI Taxonomy" id="410659"/>
    <lineage>
        <taxon>unclassified sequences</taxon>
        <taxon>metagenomes</taxon>
        <taxon>ecological metagenomes</taxon>
    </lineage>
</organism>
<dbReference type="AlphaFoldDB" id="A0A1J5QEL0"/>
<protein>
    <submittedName>
        <fullName evidence="1">Uncharacterized protein</fullName>
    </submittedName>
</protein>